<feature type="compositionally biased region" description="Basic residues" evidence="6">
    <location>
        <begin position="157"/>
        <end position="177"/>
    </location>
</feature>
<feature type="compositionally biased region" description="Polar residues" evidence="6">
    <location>
        <begin position="552"/>
        <end position="571"/>
    </location>
</feature>
<feature type="compositionally biased region" description="Low complexity" evidence="6">
    <location>
        <begin position="18"/>
        <end position="29"/>
    </location>
</feature>
<proteinExistence type="predicted"/>
<comment type="caution">
    <text evidence="7">The sequence shown here is derived from an EMBL/GenBank/DDBJ whole genome shotgun (WGS) entry which is preliminary data.</text>
</comment>
<dbReference type="InterPro" id="IPR013907">
    <property type="entry name" value="Sds3"/>
</dbReference>
<evidence type="ECO:0008006" key="9">
    <source>
        <dbReference type="Google" id="ProtNLM"/>
    </source>
</evidence>
<feature type="region of interest" description="Disordered" evidence="6">
    <location>
        <begin position="552"/>
        <end position="577"/>
    </location>
</feature>
<evidence type="ECO:0000256" key="4">
    <source>
        <dbReference type="ARBA" id="ARBA00023163"/>
    </source>
</evidence>
<dbReference type="EMBL" id="JAEPQZ010000005">
    <property type="protein sequence ID" value="KAG2180994.1"/>
    <property type="molecule type" value="Genomic_DNA"/>
</dbReference>
<protein>
    <recommendedName>
        <fullName evidence="9">Sds3-like-domain-containing protein</fullName>
    </recommendedName>
</protein>
<reference evidence="7" key="1">
    <citation type="submission" date="2020-12" db="EMBL/GenBank/DDBJ databases">
        <title>Metabolic potential, ecology and presence of endohyphal bacteria is reflected in genomic diversity of Mucoromycotina.</title>
        <authorList>
            <person name="Muszewska A."/>
            <person name="Okrasinska A."/>
            <person name="Steczkiewicz K."/>
            <person name="Drgas O."/>
            <person name="Orlowska M."/>
            <person name="Perlinska-Lenart U."/>
            <person name="Aleksandrzak-Piekarczyk T."/>
            <person name="Szatraj K."/>
            <person name="Zielenkiewicz U."/>
            <person name="Pilsyk S."/>
            <person name="Malc E."/>
            <person name="Mieczkowski P."/>
            <person name="Kruszewska J.S."/>
            <person name="Biernat P."/>
            <person name="Pawlowska J."/>
        </authorList>
    </citation>
    <scope>NUCLEOTIDE SEQUENCE</scope>
    <source>
        <strain evidence="7">WA0000067209</strain>
    </source>
</reference>
<dbReference type="OrthoDB" id="20886at2759"/>
<feature type="compositionally biased region" description="Acidic residues" evidence="6">
    <location>
        <begin position="339"/>
        <end position="349"/>
    </location>
</feature>
<feature type="compositionally biased region" description="Polar residues" evidence="6">
    <location>
        <begin position="83"/>
        <end position="92"/>
    </location>
</feature>
<dbReference type="GO" id="GO:0010468">
    <property type="term" value="P:regulation of gene expression"/>
    <property type="evidence" value="ECO:0007669"/>
    <property type="project" value="UniProtKB-ARBA"/>
</dbReference>
<feature type="region of interest" description="Disordered" evidence="6">
    <location>
        <begin position="1"/>
        <end position="349"/>
    </location>
</feature>
<dbReference type="Pfam" id="PF08598">
    <property type="entry name" value="Sds3"/>
    <property type="match status" value="1"/>
</dbReference>
<evidence type="ECO:0000313" key="8">
    <source>
        <dbReference type="Proteomes" id="UP000654370"/>
    </source>
</evidence>
<evidence type="ECO:0000313" key="7">
    <source>
        <dbReference type="EMBL" id="KAG2180994.1"/>
    </source>
</evidence>
<feature type="non-terminal residue" evidence="7">
    <location>
        <position position="1"/>
    </location>
</feature>
<keyword evidence="3" id="KW-0805">Transcription regulation</keyword>
<evidence type="ECO:0000256" key="5">
    <source>
        <dbReference type="ARBA" id="ARBA00023242"/>
    </source>
</evidence>
<keyword evidence="2" id="KW-0678">Repressor</keyword>
<name>A0A8H7PX00_MORIS</name>
<dbReference type="AlphaFoldDB" id="A0A8H7PX00"/>
<accession>A0A8H7PX00</accession>
<feature type="compositionally biased region" description="Acidic residues" evidence="6">
    <location>
        <begin position="68"/>
        <end position="78"/>
    </location>
</feature>
<evidence type="ECO:0000256" key="1">
    <source>
        <dbReference type="ARBA" id="ARBA00004123"/>
    </source>
</evidence>
<evidence type="ECO:0000256" key="3">
    <source>
        <dbReference type="ARBA" id="ARBA00023015"/>
    </source>
</evidence>
<comment type="subcellular location">
    <subcellularLocation>
        <location evidence="1">Nucleus</location>
    </subcellularLocation>
</comment>
<feature type="compositionally biased region" description="Acidic residues" evidence="6">
    <location>
        <begin position="143"/>
        <end position="152"/>
    </location>
</feature>
<keyword evidence="4" id="KW-0804">Transcription</keyword>
<dbReference type="SMART" id="SM01401">
    <property type="entry name" value="Sds3"/>
    <property type="match status" value="1"/>
</dbReference>
<feature type="compositionally biased region" description="Polar residues" evidence="6">
    <location>
        <begin position="99"/>
        <end position="118"/>
    </location>
</feature>
<gene>
    <name evidence="7" type="ORF">INT43_008576</name>
</gene>
<dbReference type="Proteomes" id="UP000654370">
    <property type="component" value="Unassembled WGS sequence"/>
</dbReference>
<dbReference type="GO" id="GO:0005654">
    <property type="term" value="C:nucleoplasm"/>
    <property type="evidence" value="ECO:0007669"/>
    <property type="project" value="UniProtKB-ARBA"/>
</dbReference>
<evidence type="ECO:0000256" key="6">
    <source>
        <dbReference type="SAM" id="MobiDB-lite"/>
    </source>
</evidence>
<organism evidence="7 8">
    <name type="scientific">Mortierella isabellina</name>
    <name type="common">Filamentous fungus</name>
    <name type="synonym">Umbelopsis isabellina</name>
    <dbReference type="NCBI Taxonomy" id="91625"/>
    <lineage>
        <taxon>Eukaryota</taxon>
        <taxon>Fungi</taxon>
        <taxon>Fungi incertae sedis</taxon>
        <taxon>Mucoromycota</taxon>
        <taxon>Mucoromycotina</taxon>
        <taxon>Umbelopsidomycetes</taxon>
        <taxon>Umbelopsidales</taxon>
        <taxon>Umbelopsidaceae</taxon>
        <taxon>Umbelopsis</taxon>
    </lineage>
</organism>
<keyword evidence="5" id="KW-0539">Nucleus</keyword>
<feature type="compositionally biased region" description="Acidic residues" evidence="6">
    <location>
        <begin position="181"/>
        <end position="191"/>
    </location>
</feature>
<evidence type="ECO:0000256" key="2">
    <source>
        <dbReference type="ARBA" id="ARBA00022491"/>
    </source>
</evidence>
<dbReference type="PANTHER" id="PTHR21964">
    <property type="entry name" value="BREAST CANCER METASTASIS-SUPPRESSOR 1"/>
    <property type="match status" value="1"/>
</dbReference>
<keyword evidence="8" id="KW-1185">Reference proteome</keyword>
<sequence length="705" mass="79310">MDWSQTDALASSRRRNSSKLSLGSTPSSPISTDAVDDDDGDAPLTPTERLVDDEDEDDAMLSLNGVLSEDEKEYDDNDDRGLRNSSPSTLSSVPDDFPLSQSASPISDPQSYTENQDGNVNNKVENEEGPSEVQAEEEKTSQEDEPEDEEEESQKPPPRRRTRARRAGTGRRTRKRKVVYEEPEEPEELSVIDERKPRNGRGSNKSNVDNDGESDPGSGRGQRKRPKVNSDEVDVDAEAEKDIEAEMDLNQVAPEEDNNEDSSQPMTSIKEEDEDEVTGVPEQSSDAIDHSKTDENNDDEVATDQHNDNDIEDDQKPDDVESASAIVEGEDHASIAANADDEEISQPDDQEYQKTHQEALIALTHIEVEFARLRETMYQEKMAELREEMTLIADGTHPELMSLMEEIETKKRKRMDTAAAWCKYQQLNYRRQYEGFEYQANVHFIHKRNALRRDMINGLNDKRWKLDEERAKITELVPLIGVLPDRPVLIRHKKLQKAEATELRQLQNAIGFPLAPKVFGLAKKDMEEDLEALGVSLTQKATISKIANQSSLHPTSTLDSGASEQYISQPDASKGEPTQVVSDINHFGYQNGSNVITPHTNNPVYIQQGKLQYHNHTFNKGDHFTVVDVNAGRYTAKLLVAQDTEVGITYGWKLQAMMTIAKIYIAADFDSAHRWLQDETAIGNDLRRKISNIHEIIGCRSMPIH</sequence>